<evidence type="ECO:0000313" key="1">
    <source>
        <dbReference type="EMBL" id="CCD69603.1"/>
    </source>
</evidence>
<dbReference type="Proteomes" id="UP000001940">
    <property type="component" value="Chromosome II"/>
</dbReference>
<dbReference type="EMBL" id="BX284602">
    <property type="protein sequence ID" value="CCD69603.1"/>
    <property type="molecule type" value="Genomic_DNA"/>
</dbReference>
<dbReference type="PaxDb" id="6239-F16G10.7"/>
<dbReference type="FunCoup" id="O76592">
    <property type="interactions" value="174"/>
</dbReference>
<proteinExistence type="predicted"/>
<sequence>MMTTIVMESTTEKVCEASSDACPKLETMFDATPQIVEIDGCQDITCPGNAVPYLVATFPASEIEPFYPMDVVNPFNVIPPSTISGSVIDYYGKICDGGVWKFTKYPDGIHVNDSDTIMGEDGSLTGKKSTLLVVTWYGFC</sequence>
<dbReference type="KEGG" id="cel:CELE_F16G10.7"/>
<organism evidence="1 2">
    <name type="scientific">Caenorhabditis elegans</name>
    <dbReference type="NCBI Taxonomy" id="6239"/>
    <lineage>
        <taxon>Eukaryota</taxon>
        <taxon>Metazoa</taxon>
        <taxon>Ecdysozoa</taxon>
        <taxon>Nematoda</taxon>
        <taxon>Chromadorea</taxon>
        <taxon>Rhabditida</taxon>
        <taxon>Rhabditina</taxon>
        <taxon>Rhabditomorpha</taxon>
        <taxon>Rhabditoidea</taxon>
        <taxon>Rhabditidae</taxon>
        <taxon>Peloderinae</taxon>
        <taxon>Caenorhabditis</taxon>
    </lineage>
</organism>
<protein>
    <submittedName>
        <fullName evidence="1">VWFD domain-containing protein</fullName>
    </submittedName>
</protein>
<dbReference type="PIR" id="T33359">
    <property type="entry name" value="T33359"/>
</dbReference>
<keyword evidence="2" id="KW-1185">Reference proteome</keyword>
<dbReference type="CTD" id="184582"/>
<dbReference type="OrthoDB" id="5908059at2759"/>
<dbReference type="WormBase" id="F16G10.7">
    <property type="protein sequence ID" value="CE19396"/>
    <property type="gene ID" value="WBGene00017522"/>
</dbReference>
<accession>O76592</accession>
<gene>
    <name evidence="1" type="ORF">CELE_F16G10.7</name>
    <name evidence="1 3" type="ORF">F16G10.7</name>
</gene>
<dbReference type="GeneID" id="184582"/>
<dbReference type="InterPro" id="IPR003326">
    <property type="entry name" value="TRA-1_regulated"/>
</dbReference>
<evidence type="ECO:0000313" key="2">
    <source>
        <dbReference type="Proteomes" id="UP000001940"/>
    </source>
</evidence>
<dbReference type="AlphaFoldDB" id="O76592"/>
<dbReference type="InParanoid" id="O76592"/>
<dbReference type="HOGENOM" id="CLU_105165_0_0_1"/>
<dbReference type="AGR" id="WB:WBGene00017522"/>
<dbReference type="Bgee" id="WBGene00017522">
    <property type="expression patterns" value="Expressed in embryo"/>
</dbReference>
<evidence type="ECO:0000313" key="3">
    <source>
        <dbReference type="WormBase" id="F16G10.7"/>
    </source>
</evidence>
<dbReference type="UCSC" id="F16G10.7">
    <property type="organism name" value="c. elegans"/>
</dbReference>
<dbReference type="RefSeq" id="NP_494261.1">
    <property type="nucleotide sequence ID" value="NM_061860.1"/>
</dbReference>
<dbReference type="Pfam" id="PF02343">
    <property type="entry name" value="TRA-1_regulated"/>
    <property type="match status" value="1"/>
</dbReference>
<reference evidence="1 2" key="1">
    <citation type="journal article" date="1998" name="Science">
        <title>Genome sequence of the nematode C. elegans: a platform for investigating biology.</title>
        <authorList>
            <consortium name="The C. elegans sequencing consortium"/>
            <person name="Sulson J.E."/>
            <person name="Waterston R."/>
        </authorList>
    </citation>
    <scope>NUCLEOTIDE SEQUENCE [LARGE SCALE GENOMIC DNA]</scope>
    <source>
        <strain evidence="1 2">Bristol N2</strain>
    </source>
</reference>
<dbReference type="PhylomeDB" id="O76592"/>
<name>O76592_CAEEL</name>